<organism evidence="1 2">
    <name type="scientific">Phytophthora fragariaefolia</name>
    <dbReference type="NCBI Taxonomy" id="1490495"/>
    <lineage>
        <taxon>Eukaryota</taxon>
        <taxon>Sar</taxon>
        <taxon>Stramenopiles</taxon>
        <taxon>Oomycota</taxon>
        <taxon>Peronosporomycetes</taxon>
        <taxon>Peronosporales</taxon>
        <taxon>Peronosporaceae</taxon>
        <taxon>Phytophthora</taxon>
    </lineage>
</organism>
<protein>
    <submittedName>
        <fullName evidence="1">Unnamed protein product</fullName>
    </submittedName>
</protein>
<dbReference type="OrthoDB" id="127920at2759"/>
<evidence type="ECO:0000313" key="1">
    <source>
        <dbReference type="EMBL" id="GMF23974.1"/>
    </source>
</evidence>
<gene>
    <name evidence="1" type="ORF">Pfra01_000391800</name>
</gene>
<name>A0A9W6WZE4_9STRA</name>
<accession>A0A9W6WZE4</accession>
<sequence length="180" mass="19479">MDRSEFDLYTDHKALTWVFSGTNRVGSSLGHVDGLSRLYSDLICAISMADALNDADSDGHHTPLVGEGPADNPRGYGTSNDHLGPAGHGSAEVGVGGSVEGDLIESIDAPSDQLLVSPVDFFGLQQDRFLAERRRTMWILAMLAYLESGSLALAPQLRTRTLLITSNYIVRDGVLIRRVH</sequence>
<reference evidence="1" key="1">
    <citation type="submission" date="2023-04" db="EMBL/GenBank/DDBJ databases">
        <title>Phytophthora fragariaefolia NBRC 109709.</title>
        <authorList>
            <person name="Ichikawa N."/>
            <person name="Sato H."/>
            <person name="Tonouchi N."/>
        </authorList>
    </citation>
    <scope>NUCLEOTIDE SEQUENCE</scope>
    <source>
        <strain evidence="1">NBRC 109709</strain>
    </source>
</reference>
<keyword evidence="2" id="KW-1185">Reference proteome</keyword>
<evidence type="ECO:0000313" key="2">
    <source>
        <dbReference type="Proteomes" id="UP001165121"/>
    </source>
</evidence>
<dbReference type="Proteomes" id="UP001165121">
    <property type="component" value="Unassembled WGS sequence"/>
</dbReference>
<dbReference type="EMBL" id="BSXT01000305">
    <property type="protein sequence ID" value="GMF23974.1"/>
    <property type="molecule type" value="Genomic_DNA"/>
</dbReference>
<dbReference type="AlphaFoldDB" id="A0A9W6WZE4"/>
<comment type="caution">
    <text evidence="1">The sequence shown here is derived from an EMBL/GenBank/DDBJ whole genome shotgun (WGS) entry which is preliminary data.</text>
</comment>
<proteinExistence type="predicted"/>